<name>A0ABP9RZS9_9GAMM</name>
<feature type="region of interest" description="Disordered" evidence="1">
    <location>
        <begin position="1"/>
        <end position="22"/>
    </location>
</feature>
<evidence type="ECO:0000313" key="2">
    <source>
        <dbReference type="EMBL" id="GAA5188913.1"/>
    </source>
</evidence>
<evidence type="ECO:0000256" key="1">
    <source>
        <dbReference type="SAM" id="MobiDB-lite"/>
    </source>
</evidence>
<reference evidence="3" key="1">
    <citation type="journal article" date="2019" name="Int. J. Syst. Evol. Microbiol.">
        <title>The Global Catalogue of Microorganisms (GCM) 10K type strain sequencing project: providing services to taxonomists for standard genome sequencing and annotation.</title>
        <authorList>
            <consortium name="The Broad Institute Genomics Platform"/>
            <consortium name="The Broad Institute Genome Sequencing Center for Infectious Disease"/>
            <person name="Wu L."/>
            <person name="Ma J."/>
        </authorList>
    </citation>
    <scope>NUCLEOTIDE SEQUENCE [LARGE SCALE GENOMIC DNA]</scope>
    <source>
        <strain evidence="3">JCM 18720</strain>
    </source>
</reference>
<keyword evidence="3" id="KW-1185">Reference proteome</keyword>
<evidence type="ECO:0000313" key="3">
    <source>
        <dbReference type="Proteomes" id="UP001501600"/>
    </source>
</evidence>
<protein>
    <submittedName>
        <fullName evidence="2">Uncharacterized protein</fullName>
    </submittedName>
</protein>
<comment type="caution">
    <text evidence="2">The sequence shown here is derived from an EMBL/GenBank/DDBJ whole genome shotgun (WGS) entry which is preliminary data.</text>
</comment>
<proteinExistence type="predicted"/>
<accession>A0ABP9RZS9</accession>
<sequence>MGFTSGGDREESEIGSPQPGCGDKIRLGIRLNGYCSGPTQTAILASIGKGEPSAKGRDFAAWLGRVRDNTTPVENQNSVASINGATVT</sequence>
<dbReference type="EMBL" id="BAABLF010000006">
    <property type="protein sequence ID" value="GAA5188913.1"/>
    <property type="molecule type" value="Genomic_DNA"/>
</dbReference>
<gene>
    <name evidence="2" type="ORF">GCM10025772_10050</name>
</gene>
<dbReference type="Proteomes" id="UP001501600">
    <property type="component" value="Unassembled WGS sequence"/>
</dbReference>
<organism evidence="2 3">
    <name type="scientific">Ferrimonas gelatinilytica</name>
    <dbReference type="NCBI Taxonomy" id="1255257"/>
    <lineage>
        <taxon>Bacteria</taxon>
        <taxon>Pseudomonadati</taxon>
        <taxon>Pseudomonadota</taxon>
        <taxon>Gammaproteobacteria</taxon>
        <taxon>Alteromonadales</taxon>
        <taxon>Ferrimonadaceae</taxon>
        <taxon>Ferrimonas</taxon>
    </lineage>
</organism>